<dbReference type="Proteomes" id="UP000295215">
    <property type="component" value="Unassembled WGS sequence"/>
</dbReference>
<accession>A0A4R7F3S3</accession>
<dbReference type="Gene3D" id="3.40.50.150">
    <property type="entry name" value="Vaccinia Virus protein VP39"/>
    <property type="match status" value="1"/>
</dbReference>
<keyword evidence="1" id="KW-0620">Polyamine biosynthesis</keyword>
<dbReference type="InterPro" id="IPR029063">
    <property type="entry name" value="SAM-dependent_MTases_sf"/>
</dbReference>
<reference evidence="2 3" key="1">
    <citation type="submission" date="2019-03" db="EMBL/GenBank/DDBJ databases">
        <title>Genomic Encyclopedia of Archaeal and Bacterial Type Strains, Phase II (KMG-II): from individual species to whole genera.</title>
        <authorList>
            <person name="Goeker M."/>
        </authorList>
    </citation>
    <scope>NUCLEOTIDE SEQUENCE [LARGE SCALE GENOMIC DNA]</scope>
    <source>
        <strain evidence="2 3">DSM 28213</strain>
    </source>
</reference>
<dbReference type="Pfam" id="PF01564">
    <property type="entry name" value="Spermine_synth"/>
    <property type="match status" value="1"/>
</dbReference>
<dbReference type="EMBL" id="SOAG01000005">
    <property type="protein sequence ID" value="TDS64238.1"/>
    <property type="molecule type" value="Genomic_DNA"/>
</dbReference>
<dbReference type="GO" id="GO:0006596">
    <property type="term" value="P:polyamine biosynthetic process"/>
    <property type="evidence" value="ECO:0007669"/>
    <property type="project" value="UniProtKB-KW"/>
</dbReference>
<dbReference type="NCBIfam" id="NF037959">
    <property type="entry name" value="MFS_SpdSyn"/>
    <property type="match status" value="1"/>
</dbReference>
<keyword evidence="3" id="KW-1185">Reference proteome</keyword>
<organism evidence="2 3">
    <name type="scientific">Myroides indicus</name>
    <dbReference type="NCBI Taxonomy" id="1323422"/>
    <lineage>
        <taxon>Bacteria</taxon>
        <taxon>Pseudomonadati</taxon>
        <taxon>Bacteroidota</taxon>
        <taxon>Flavobacteriia</taxon>
        <taxon>Flavobacteriales</taxon>
        <taxon>Flavobacteriaceae</taxon>
        <taxon>Myroides</taxon>
    </lineage>
</organism>
<name>A0A4R7F3S3_9FLAO</name>
<dbReference type="OrthoDB" id="650847at2"/>
<comment type="caution">
    <text evidence="2">The sequence shown here is derived from an EMBL/GenBank/DDBJ whole genome shotgun (WGS) entry which is preliminary data.</text>
</comment>
<protein>
    <submittedName>
        <fullName evidence="2">Spermidine synthase</fullName>
    </submittedName>
</protein>
<evidence type="ECO:0000313" key="2">
    <source>
        <dbReference type="EMBL" id="TDS64238.1"/>
    </source>
</evidence>
<gene>
    <name evidence="2" type="ORF">C8P70_10587</name>
</gene>
<evidence type="ECO:0000313" key="3">
    <source>
        <dbReference type="Proteomes" id="UP000295215"/>
    </source>
</evidence>
<dbReference type="AlphaFoldDB" id="A0A4R7F3S3"/>
<sequence length="222" mass="25769">MIKKLLSFFTPIIEQKIPSQTNKQLEITWNNGRLVLDTENTNYSFGNLEKVLRKGLKYVGFSKIRNMENALILGLGGGSIIHLLRKDIKFKGTITSIELDPAIIFVANEYFNLDALSENHTIMQMDAFEYVLTTEATFDLIVIDIFKDAEMPAFLFEKYFIDKLKSLLNLNGFIIFNTIVLNKKNKNRNNHYTTQYEADIFSVKRYPNMQNLNEVITIKRHK</sequence>
<dbReference type="RefSeq" id="WP_133711931.1">
    <property type="nucleotide sequence ID" value="NZ_SOAG01000005.1"/>
</dbReference>
<proteinExistence type="predicted"/>
<dbReference type="SUPFAM" id="SSF53335">
    <property type="entry name" value="S-adenosyl-L-methionine-dependent methyltransferases"/>
    <property type="match status" value="1"/>
</dbReference>
<dbReference type="PANTHER" id="PTHR43317">
    <property type="entry name" value="THERMOSPERMINE SYNTHASE ACAULIS5"/>
    <property type="match status" value="1"/>
</dbReference>
<evidence type="ECO:0000256" key="1">
    <source>
        <dbReference type="ARBA" id="ARBA00023115"/>
    </source>
</evidence>
<dbReference type="PANTHER" id="PTHR43317:SF1">
    <property type="entry name" value="THERMOSPERMINE SYNTHASE ACAULIS5"/>
    <property type="match status" value="1"/>
</dbReference>